<reference evidence="1" key="1">
    <citation type="submission" date="2014-11" db="EMBL/GenBank/DDBJ databases">
        <authorList>
            <person name="Amaro Gonzalez C."/>
        </authorList>
    </citation>
    <scope>NUCLEOTIDE SEQUENCE</scope>
</reference>
<evidence type="ECO:0000313" key="1">
    <source>
        <dbReference type="EMBL" id="JAH64346.1"/>
    </source>
</evidence>
<reference evidence="1" key="2">
    <citation type="journal article" date="2015" name="Fish Shellfish Immunol.">
        <title>Early steps in the European eel (Anguilla anguilla)-Vibrio vulnificus interaction in the gills: Role of the RtxA13 toxin.</title>
        <authorList>
            <person name="Callol A."/>
            <person name="Pajuelo D."/>
            <person name="Ebbesson L."/>
            <person name="Teles M."/>
            <person name="MacKenzie S."/>
            <person name="Amaro C."/>
        </authorList>
    </citation>
    <scope>NUCLEOTIDE SEQUENCE</scope>
</reference>
<protein>
    <submittedName>
        <fullName evidence="1">Uncharacterized protein</fullName>
    </submittedName>
</protein>
<sequence>MSFFFGGSHMGPCKEHEFLYCHHQLLENFFH</sequence>
<name>A0A0E9UEW5_ANGAN</name>
<organism evidence="1">
    <name type="scientific">Anguilla anguilla</name>
    <name type="common">European freshwater eel</name>
    <name type="synonym">Muraena anguilla</name>
    <dbReference type="NCBI Taxonomy" id="7936"/>
    <lineage>
        <taxon>Eukaryota</taxon>
        <taxon>Metazoa</taxon>
        <taxon>Chordata</taxon>
        <taxon>Craniata</taxon>
        <taxon>Vertebrata</taxon>
        <taxon>Euteleostomi</taxon>
        <taxon>Actinopterygii</taxon>
        <taxon>Neopterygii</taxon>
        <taxon>Teleostei</taxon>
        <taxon>Anguilliformes</taxon>
        <taxon>Anguillidae</taxon>
        <taxon>Anguilla</taxon>
    </lineage>
</organism>
<dbReference type="AlphaFoldDB" id="A0A0E9UEW5"/>
<proteinExistence type="predicted"/>
<accession>A0A0E9UEW5</accession>
<dbReference type="EMBL" id="GBXM01044231">
    <property type="protein sequence ID" value="JAH64346.1"/>
    <property type="molecule type" value="Transcribed_RNA"/>
</dbReference>